<sequence length="223" mass="24449">MSVSFPRFLTRHHNKLPEESLRLPPRSQPSVVLTRAQTGDFPSASTSLYYPPRAKITSEPRRLLSPPCGPRDSVTPYSVESRRLLLSPRATRVQTEGTLRSALPTAKSIASFLRRAAPGDEKWATDPCHIEAGGMDQCPQGLNSGGHSAPPVADAFRRGTFHRRRRGVDEEKVNMTSPYSASGVMFVGCECLISYARGTPQRRLTEAECGRSPNPIDPPPCVP</sequence>
<comment type="caution">
    <text evidence="2">The sequence shown here is derived from an EMBL/GenBank/DDBJ whole genome shotgun (WGS) entry which is preliminary data.</text>
</comment>
<accession>A0A9Q1J8E1</accession>
<evidence type="ECO:0000256" key="1">
    <source>
        <dbReference type="SAM" id="MobiDB-lite"/>
    </source>
</evidence>
<keyword evidence="3" id="KW-1185">Reference proteome</keyword>
<gene>
    <name evidence="2" type="ORF">SKAU_G00040230</name>
</gene>
<proteinExistence type="predicted"/>
<dbReference type="Proteomes" id="UP001152622">
    <property type="component" value="Chromosome 2"/>
</dbReference>
<dbReference type="EMBL" id="JAINUF010000002">
    <property type="protein sequence ID" value="KAJ8373443.1"/>
    <property type="molecule type" value="Genomic_DNA"/>
</dbReference>
<dbReference type="AlphaFoldDB" id="A0A9Q1J8E1"/>
<evidence type="ECO:0000313" key="2">
    <source>
        <dbReference type="EMBL" id="KAJ8373443.1"/>
    </source>
</evidence>
<protein>
    <submittedName>
        <fullName evidence="2">Uncharacterized protein</fullName>
    </submittedName>
</protein>
<feature type="region of interest" description="Disordered" evidence="1">
    <location>
        <begin position="16"/>
        <end position="38"/>
    </location>
</feature>
<organism evidence="2 3">
    <name type="scientific">Synaphobranchus kaupii</name>
    <name type="common">Kaup's arrowtooth eel</name>
    <dbReference type="NCBI Taxonomy" id="118154"/>
    <lineage>
        <taxon>Eukaryota</taxon>
        <taxon>Metazoa</taxon>
        <taxon>Chordata</taxon>
        <taxon>Craniata</taxon>
        <taxon>Vertebrata</taxon>
        <taxon>Euteleostomi</taxon>
        <taxon>Actinopterygii</taxon>
        <taxon>Neopterygii</taxon>
        <taxon>Teleostei</taxon>
        <taxon>Anguilliformes</taxon>
        <taxon>Synaphobranchidae</taxon>
        <taxon>Synaphobranchus</taxon>
    </lineage>
</organism>
<name>A0A9Q1J8E1_SYNKA</name>
<feature type="compositionally biased region" description="Polar residues" evidence="1">
    <location>
        <begin position="28"/>
        <end position="37"/>
    </location>
</feature>
<reference evidence="2" key="1">
    <citation type="journal article" date="2023" name="Science">
        <title>Genome structures resolve the early diversification of teleost fishes.</title>
        <authorList>
            <person name="Parey E."/>
            <person name="Louis A."/>
            <person name="Montfort J."/>
            <person name="Bouchez O."/>
            <person name="Roques C."/>
            <person name="Iampietro C."/>
            <person name="Lluch J."/>
            <person name="Castinel A."/>
            <person name="Donnadieu C."/>
            <person name="Desvignes T."/>
            <person name="Floi Bucao C."/>
            <person name="Jouanno E."/>
            <person name="Wen M."/>
            <person name="Mejri S."/>
            <person name="Dirks R."/>
            <person name="Jansen H."/>
            <person name="Henkel C."/>
            <person name="Chen W.J."/>
            <person name="Zahm M."/>
            <person name="Cabau C."/>
            <person name="Klopp C."/>
            <person name="Thompson A.W."/>
            <person name="Robinson-Rechavi M."/>
            <person name="Braasch I."/>
            <person name="Lecointre G."/>
            <person name="Bobe J."/>
            <person name="Postlethwait J.H."/>
            <person name="Berthelot C."/>
            <person name="Roest Crollius H."/>
            <person name="Guiguen Y."/>
        </authorList>
    </citation>
    <scope>NUCLEOTIDE SEQUENCE</scope>
    <source>
        <strain evidence="2">WJC10195</strain>
    </source>
</reference>
<evidence type="ECO:0000313" key="3">
    <source>
        <dbReference type="Proteomes" id="UP001152622"/>
    </source>
</evidence>